<dbReference type="OrthoDB" id="7698948at2759"/>
<comment type="caution">
    <text evidence="1">The sequence shown here is derived from an EMBL/GenBank/DDBJ whole genome shotgun (WGS) entry which is preliminary data.</text>
</comment>
<protein>
    <submittedName>
        <fullName evidence="1">Uncharacterized protein</fullName>
    </submittedName>
</protein>
<dbReference type="Proteomes" id="UP001151699">
    <property type="component" value="Chromosome X"/>
</dbReference>
<sequence>MESTNNLPESILKGSNTAMEQLLLVKMIGYESKKAKVFDSDEINKFLLEAHDVKYLTVKVVFVFGISGGCRSGEITKVLFEHVIDA</sequence>
<reference evidence="1" key="1">
    <citation type="submission" date="2022-07" db="EMBL/GenBank/DDBJ databases">
        <authorList>
            <person name="Trinca V."/>
            <person name="Uliana J.V.C."/>
            <person name="Torres T.T."/>
            <person name="Ward R.J."/>
            <person name="Monesi N."/>
        </authorList>
    </citation>
    <scope>NUCLEOTIDE SEQUENCE</scope>
    <source>
        <strain evidence="1">HSMRA1968</strain>
        <tissue evidence="1">Whole embryos</tissue>
    </source>
</reference>
<dbReference type="EMBL" id="WJQU01000003">
    <property type="protein sequence ID" value="KAJ6640340.1"/>
    <property type="molecule type" value="Genomic_DNA"/>
</dbReference>
<accession>A0A9Q0N019</accession>
<keyword evidence="2" id="KW-1185">Reference proteome</keyword>
<feature type="non-terminal residue" evidence="1">
    <location>
        <position position="1"/>
    </location>
</feature>
<dbReference type="AlphaFoldDB" id="A0A9Q0N019"/>
<evidence type="ECO:0000313" key="1">
    <source>
        <dbReference type="EMBL" id="KAJ6640340.1"/>
    </source>
</evidence>
<gene>
    <name evidence="1" type="ORF">Bhyg_13090</name>
</gene>
<evidence type="ECO:0000313" key="2">
    <source>
        <dbReference type="Proteomes" id="UP001151699"/>
    </source>
</evidence>
<organism evidence="1 2">
    <name type="scientific">Pseudolycoriella hygida</name>
    <dbReference type="NCBI Taxonomy" id="35572"/>
    <lineage>
        <taxon>Eukaryota</taxon>
        <taxon>Metazoa</taxon>
        <taxon>Ecdysozoa</taxon>
        <taxon>Arthropoda</taxon>
        <taxon>Hexapoda</taxon>
        <taxon>Insecta</taxon>
        <taxon>Pterygota</taxon>
        <taxon>Neoptera</taxon>
        <taxon>Endopterygota</taxon>
        <taxon>Diptera</taxon>
        <taxon>Nematocera</taxon>
        <taxon>Sciaroidea</taxon>
        <taxon>Sciaridae</taxon>
        <taxon>Pseudolycoriella</taxon>
    </lineage>
</organism>
<proteinExistence type="predicted"/>
<name>A0A9Q0N019_9DIPT</name>